<evidence type="ECO:0000256" key="3">
    <source>
        <dbReference type="ARBA" id="ARBA00022692"/>
    </source>
</evidence>
<evidence type="ECO:0000259" key="12">
    <source>
        <dbReference type="PROSITE" id="PS50835"/>
    </source>
</evidence>
<evidence type="ECO:0000256" key="10">
    <source>
        <dbReference type="ARBA" id="ARBA00023319"/>
    </source>
</evidence>
<evidence type="ECO:0000256" key="11">
    <source>
        <dbReference type="SAM" id="Phobius"/>
    </source>
</evidence>
<organism evidence="13 14">
    <name type="scientific">Myripristis murdjan</name>
    <name type="common">pinecone soldierfish</name>
    <dbReference type="NCBI Taxonomy" id="586833"/>
    <lineage>
        <taxon>Eukaryota</taxon>
        <taxon>Metazoa</taxon>
        <taxon>Chordata</taxon>
        <taxon>Craniata</taxon>
        <taxon>Vertebrata</taxon>
        <taxon>Euteleostomi</taxon>
        <taxon>Actinopterygii</taxon>
        <taxon>Neopterygii</taxon>
        <taxon>Teleostei</taxon>
        <taxon>Neoteleostei</taxon>
        <taxon>Acanthomorphata</taxon>
        <taxon>Holocentriformes</taxon>
        <taxon>Holocentridae</taxon>
        <taxon>Myripristis</taxon>
    </lineage>
</organism>
<reference evidence="13" key="2">
    <citation type="submission" date="2025-08" db="UniProtKB">
        <authorList>
            <consortium name="Ensembl"/>
        </authorList>
    </citation>
    <scope>IDENTIFICATION</scope>
</reference>
<dbReference type="InterPro" id="IPR013106">
    <property type="entry name" value="Ig_V-set"/>
</dbReference>
<proteinExistence type="predicted"/>
<dbReference type="InterPro" id="IPR036179">
    <property type="entry name" value="Ig-like_dom_sf"/>
</dbReference>
<evidence type="ECO:0000313" key="14">
    <source>
        <dbReference type="Proteomes" id="UP000472263"/>
    </source>
</evidence>
<keyword evidence="2" id="KW-1003">Cell membrane</keyword>
<evidence type="ECO:0000256" key="1">
    <source>
        <dbReference type="ARBA" id="ARBA00004251"/>
    </source>
</evidence>
<dbReference type="GO" id="GO:0006955">
    <property type="term" value="P:immune response"/>
    <property type="evidence" value="ECO:0007669"/>
    <property type="project" value="TreeGrafter"/>
</dbReference>
<protein>
    <recommendedName>
        <fullName evidence="12">Ig-like domain-containing protein</fullName>
    </recommendedName>
</protein>
<evidence type="ECO:0000256" key="7">
    <source>
        <dbReference type="ARBA" id="ARBA00023157"/>
    </source>
</evidence>
<dbReference type="GeneTree" id="ENSGT00940000177909"/>
<evidence type="ECO:0000256" key="8">
    <source>
        <dbReference type="ARBA" id="ARBA00023170"/>
    </source>
</evidence>
<dbReference type="PANTHER" id="PTHR25466:SF9">
    <property type="entry name" value="FIBRONECTIN TYPE-III DOMAIN-CONTAINING PROTEIN"/>
    <property type="match status" value="1"/>
</dbReference>
<dbReference type="GO" id="GO:0031295">
    <property type="term" value="P:T cell costimulation"/>
    <property type="evidence" value="ECO:0007669"/>
    <property type="project" value="TreeGrafter"/>
</dbReference>
<sequence length="179" mass="20342">MYISIWNRCSWADTTRTLSVLSGSDVTLGCLFEKLSRFVHWSAFTVEWNVADRRAAKRTVYTLEDGSAHVSREGCQVDRLELQRSNASLQLRNVTVGDQGLYTCRVITPVVHTEATLLEVLGTPVSLSLSILFYSILSSNLLLIYLGERGSKFTCRYHYKNSQVDYTHKDKKKSQLQVL</sequence>
<dbReference type="Ensembl" id="ENSMMDT00005012730.1">
    <property type="protein sequence ID" value="ENSMMDP00005012366.1"/>
    <property type="gene ID" value="ENSMMDG00005006526.1"/>
</dbReference>
<feature type="domain" description="Ig-like" evidence="12">
    <location>
        <begin position="23"/>
        <end position="118"/>
    </location>
</feature>
<dbReference type="InterPro" id="IPR051713">
    <property type="entry name" value="T-cell_Activation_Regulation"/>
</dbReference>
<keyword evidence="14" id="KW-1185">Reference proteome</keyword>
<dbReference type="PROSITE" id="PS50835">
    <property type="entry name" value="IG_LIKE"/>
    <property type="match status" value="1"/>
</dbReference>
<dbReference type="GO" id="GO:0042102">
    <property type="term" value="P:positive regulation of T cell proliferation"/>
    <property type="evidence" value="ECO:0007669"/>
    <property type="project" value="TreeGrafter"/>
</dbReference>
<evidence type="ECO:0000256" key="9">
    <source>
        <dbReference type="ARBA" id="ARBA00023180"/>
    </source>
</evidence>
<dbReference type="InterPro" id="IPR003599">
    <property type="entry name" value="Ig_sub"/>
</dbReference>
<dbReference type="SMART" id="SM00409">
    <property type="entry name" value="IG"/>
    <property type="match status" value="1"/>
</dbReference>
<keyword evidence="10" id="KW-0393">Immunoglobulin domain</keyword>
<dbReference type="InterPro" id="IPR007110">
    <property type="entry name" value="Ig-like_dom"/>
</dbReference>
<reference evidence="13" key="1">
    <citation type="submission" date="2019-06" db="EMBL/GenBank/DDBJ databases">
        <authorList>
            <consortium name="Wellcome Sanger Institute Data Sharing"/>
        </authorList>
    </citation>
    <scope>NUCLEOTIDE SEQUENCE [LARGE SCALE GENOMIC DNA]</scope>
</reference>
<dbReference type="Proteomes" id="UP000472263">
    <property type="component" value="Chromosome 5"/>
</dbReference>
<keyword evidence="8" id="KW-0675">Receptor</keyword>
<dbReference type="AlphaFoldDB" id="A0A667XT57"/>
<dbReference type="GO" id="GO:0071222">
    <property type="term" value="P:cellular response to lipopolysaccharide"/>
    <property type="evidence" value="ECO:0007669"/>
    <property type="project" value="TreeGrafter"/>
</dbReference>
<keyword evidence="6 11" id="KW-0472">Membrane</keyword>
<dbReference type="Pfam" id="PF07686">
    <property type="entry name" value="V-set"/>
    <property type="match status" value="1"/>
</dbReference>
<name>A0A667XT57_9TELE</name>
<accession>A0A667XT57</accession>
<evidence type="ECO:0000256" key="6">
    <source>
        <dbReference type="ARBA" id="ARBA00023136"/>
    </source>
</evidence>
<keyword evidence="4" id="KW-0732">Signal</keyword>
<dbReference type="PANTHER" id="PTHR25466">
    <property type="entry name" value="T-LYMPHOCYTE ACTIVATION ANTIGEN"/>
    <property type="match status" value="1"/>
</dbReference>
<comment type="subcellular location">
    <subcellularLocation>
        <location evidence="1">Cell membrane</location>
        <topology evidence="1">Single-pass type I membrane protein</topology>
    </subcellularLocation>
</comment>
<evidence type="ECO:0000256" key="2">
    <source>
        <dbReference type="ARBA" id="ARBA00022475"/>
    </source>
</evidence>
<dbReference type="GO" id="GO:0009897">
    <property type="term" value="C:external side of plasma membrane"/>
    <property type="evidence" value="ECO:0007669"/>
    <property type="project" value="TreeGrafter"/>
</dbReference>
<dbReference type="GO" id="GO:0042130">
    <property type="term" value="P:negative regulation of T cell proliferation"/>
    <property type="evidence" value="ECO:0007669"/>
    <property type="project" value="TreeGrafter"/>
</dbReference>
<dbReference type="GO" id="GO:0007166">
    <property type="term" value="P:cell surface receptor signaling pathway"/>
    <property type="evidence" value="ECO:0007669"/>
    <property type="project" value="TreeGrafter"/>
</dbReference>
<reference evidence="13" key="3">
    <citation type="submission" date="2025-09" db="UniProtKB">
        <authorList>
            <consortium name="Ensembl"/>
        </authorList>
    </citation>
    <scope>IDENTIFICATION</scope>
</reference>
<dbReference type="SUPFAM" id="SSF48726">
    <property type="entry name" value="Immunoglobulin"/>
    <property type="match status" value="1"/>
</dbReference>
<evidence type="ECO:0000256" key="5">
    <source>
        <dbReference type="ARBA" id="ARBA00022989"/>
    </source>
</evidence>
<keyword evidence="9" id="KW-0325">Glycoprotein</keyword>
<evidence type="ECO:0000313" key="13">
    <source>
        <dbReference type="Ensembl" id="ENSMMDP00005012366.1"/>
    </source>
</evidence>
<dbReference type="InParanoid" id="A0A667XT57"/>
<keyword evidence="7" id="KW-1015">Disulfide bond</keyword>
<keyword evidence="5 11" id="KW-1133">Transmembrane helix</keyword>
<evidence type="ECO:0000256" key="4">
    <source>
        <dbReference type="ARBA" id="ARBA00022729"/>
    </source>
</evidence>
<feature type="transmembrane region" description="Helical" evidence="11">
    <location>
        <begin position="127"/>
        <end position="146"/>
    </location>
</feature>
<dbReference type="InterPro" id="IPR013783">
    <property type="entry name" value="Ig-like_fold"/>
</dbReference>
<keyword evidence="3 11" id="KW-0812">Transmembrane</keyword>
<dbReference type="Gene3D" id="2.60.40.10">
    <property type="entry name" value="Immunoglobulins"/>
    <property type="match status" value="1"/>
</dbReference>